<gene>
    <name evidence="1" type="ORF">LACBIDRAFT_305825</name>
</gene>
<proteinExistence type="predicted"/>
<organism evidence="2">
    <name type="scientific">Laccaria bicolor (strain S238N-H82 / ATCC MYA-4686)</name>
    <name type="common">Bicoloured deceiver</name>
    <name type="synonym">Laccaria laccata var. bicolor</name>
    <dbReference type="NCBI Taxonomy" id="486041"/>
    <lineage>
        <taxon>Eukaryota</taxon>
        <taxon>Fungi</taxon>
        <taxon>Dikarya</taxon>
        <taxon>Basidiomycota</taxon>
        <taxon>Agaricomycotina</taxon>
        <taxon>Agaricomycetes</taxon>
        <taxon>Agaricomycetidae</taxon>
        <taxon>Agaricales</taxon>
        <taxon>Agaricineae</taxon>
        <taxon>Hydnangiaceae</taxon>
        <taxon>Laccaria</taxon>
    </lineage>
</organism>
<sequence length="299" mass="31705">MSSQLVSIVPAAPLTDDVFPFNQDAFIKIREYQQKDLAFLDTPPVRALIGVGDIVGGASTAVVGGVSSAATGVASSLFGGLGTVTGGLPGGGLLRSVGQGTLGAISTADVVAQQLVDPTKVARQHYHYSSEVKKALPPAIDAVDEVIHDFSSGAGHAVQQLYDNIATQGVAITARLINSLADVDVKLAALYAVLTQGNIQEHIAVGQDKYKGVDPSKFGNQKNYLQELNQYLPPVLKTIQDVKVSFATISKNLHTAQDKINAGVIDPNQIFAQSPDEVVAAWKAFEVKRKTMTYLPYKY</sequence>
<name>B0CS08_LACBS</name>
<dbReference type="GeneID" id="6071000"/>
<protein>
    <submittedName>
        <fullName evidence="1">Predicted protein</fullName>
    </submittedName>
</protein>
<dbReference type="Proteomes" id="UP000001194">
    <property type="component" value="Unassembled WGS sequence"/>
</dbReference>
<evidence type="ECO:0000313" key="1">
    <source>
        <dbReference type="EMBL" id="EDR14772.1"/>
    </source>
</evidence>
<dbReference type="InParanoid" id="B0CS08"/>
<evidence type="ECO:0000313" key="2">
    <source>
        <dbReference type="Proteomes" id="UP000001194"/>
    </source>
</evidence>
<keyword evidence="2" id="KW-1185">Reference proteome</keyword>
<accession>B0CS08</accession>
<dbReference type="RefSeq" id="XP_001875331.1">
    <property type="nucleotide sequence ID" value="XM_001875296.1"/>
</dbReference>
<dbReference type="EMBL" id="DS547092">
    <property type="protein sequence ID" value="EDR14772.1"/>
    <property type="molecule type" value="Genomic_DNA"/>
</dbReference>
<dbReference type="KEGG" id="lbc:LACBIDRAFT_305825"/>
<dbReference type="OrthoDB" id="2956751at2759"/>
<dbReference type="AlphaFoldDB" id="B0CS08"/>
<reference evidence="1 2" key="1">
    <citation type="journal article" date="2008" name="Nature">
        <title>The genome of Laccaria bicolor provides insights into mycorrhizal symbiosis.</title>
        <authorList>
            <person name="Martin F."/>
            <person name="Aerts A."/>
            <person name="Ahren D."/>
            <person name="Brun A."/>
            <person name="Danchin E.G.J."/>
            <person name="Duchaussoy F."/>
            <person name="Gibon J."/>
            <person name="Kohler A."/>
            <person name="Lindquist E."/>
            <person name="Pereda V."/>
            <person name="Salamov A."/>
            <person name="Shapiro H.J."/>
            <person name="Wuyts J."/>
            <person name="Blaudez D."/>
            <person name="Buee M."/>
            <person name="Brokstein P."/>
            <person name="Canbaeck B."/>
            <person name="Cohen D."/>
            <person name="Courty P.E."/>
            <person name="Coutinho P.M."/>
            <person name="Delaruelle C."/>
            <person name="Detter J.C."/>
            <person name="Deveau A."/>
            <person name="DiFazio S."/>
            <person name="Duplessis S."/>
            <person name="Fraissinet-Tachet L."/>
            <person name="Lucic E."/>
            <person name="Frey-Klett P."/>
            <person name="Fourrey C."/>
            <person name="Feussner I."/>
            <person name="Gay G."/>
            <person name="Grimwood J."/>
            <person name="Hoegger P.J."/>
            <person name="Jain P."/>
            <person name="Kilaru S."/>
            <person name="Labbe J."/>
            <person name="Lin Y.C."/>
            <person name="Legue V."/>
            <person name="Le Tacon F."/>
            <person name="Marmeisse R."/>
            <person name="Melayah D."/>
            <person name="Montanini B."/>
            <person name="Muratet M."/>
            <person name="Nehls U."/>
            <person name="Niculita-Hirzel H."/>
            <person name="Oudot-Le Secq M.P."/>
            <person name="Peter M."/>
            <person name="Quesneville H."/>
            <person name="Rajashekar B."/>
            <person name="Reich M."/>
            <person name="Rouhier N."/>
            <person name="Schmutz J."/>
            <person name="Yin T."/>
            <person name="Chalot M."/>
            <person name="Henrissat B."/>
            <person name="Kuees U."/>
            <person name="Lucas S."/>
            <person name="Van de Peer Y."/>
            <person name="Podila G.K."/>
            <person name="Polle A."/>
            <person name="Pukkila P.J."/>
            <person name="Richardson P.M."/>
            <person name="Rouze P."/>
            <person name="Sanders I.R."/>
            <person name="Stajich J.E."/>
            <person name="Tunlid A."/>
            <person name="Tuskan G."/>
            <person name="Grigoriev I.V."/>
        </authorList>
    </citation>
    <scope>NUCLEOTIDE SEQUENCE [LARGE SCALE GENOMIC DNA]</scope>
    <source>
        <strain evidence="2">S238N-H82 / ATCC MYA-4686</strain>
    </source>
</reference>
<dbReference type="HOGENOM" id="CLU_930869_0_0_1"/>